<feature type="region of interest" description="Disordered" evidence="1">
    <location>
        <begin position="100"/>
        <end position="132"/>
    </location>
</feature>
<dbReference type="EMBL" id="CAJPIN010000741">
    <property type="protein sequence ID" value="CAG2053858.1"/>
    <property type="molecule type" value="Genomic_DNA"/>
</dbReference>
<comment type="caution">
    <text evidence="2">The sequence shown here is derived from an EMBL/GenBank/DDBJ whole genome shotgun (WGS) entry which is preliminary data.</text>
</comment>
<dbReference type="Proteomes" id="UP001153148">
    <property type="component" value="Unassembled WGS sequence"/>
</dbReference>
<feature type="compositionally biased region" description="Low complexity" evidence="1">
    <location>
        <begin position="118"/>
        <end position="127"/>
    </location>
</feature>
<feature type="compositionally biased region" description="Polar residues" evidence="1">
    <location>
        <begin position="176"/>
        <end position="189"/>
    </location>
</feature>
<accession>A0ABN7NK46</accession>
<sequence length="199" mass="21241">MQEELHRRARYSRPRHYANANLAPPILFSSETVQAEMSQSETGRHSQNVMTLKICDESLFLPLSRIGVLRPTNVQNNSSVTRLVLTGRWMLAGIPLAVHDGRPSSRASSQRSVGTFTSGFSRRPSSGGSRGVLVPASRAGAARAAAILLISCHLTTTTTTAFMKGAANADDADPDSLQQAATSSRTGKLSSGDLLTCVM</sequence>
<feature type="compositionally biased region" description="Polar residues" evidence="1">
    <location>
        <begin position="105"/>
        <end position="117"/>
    </location>
</feature>
<keyword evidence="3" id="KW-1185">Reference proteome</keyword>
<evidence type="ECO:0000313" key="3">
    <source>
        <dbReference type="Proteomes" id="UP001153148"/>
    </source>
</evidence>
<reference evidence="2" key="1">
    <citation type="submission" date="2021-03" db="EMBL/GenBank/DDBJ databases">
        <authorList>
            <person name="Tran Van P."/>
        </authorList>
    </citation>
    <scope>NUCLEOTIDE SEQUENCE</scope>
</reference>
<gene>
    <name evidence="2" type="ORF">TPAB3V08_LOCUS902</name>
</gene>
<feature type="region of interest" description="Disordered" evidence="1">
    <location>
        <begin position="169"/>
        <end position="194"/>
    </location>
</feature>
<protein>
    <submittedName>
        <fullName evidence="2">Uncharacterized protein</fullName>
    </submittedName>
</protein>
<organism evidence="2 3">
    <name type="scientific">Timema podura</name>
    <name type="common">Walking stick</name>
    <dbReference type="NCBI Taxonomy" id="61482"/>
    <lineage>
        <taxon>Eukaryota</taxon>
        <taxon>Metazoa</taxon>
        <taxon>Ecdysozoa</taxon>
        <taxon>Arthropoda</taxon>
        <taxon>Hexapoda</taxon>
        <taxon>Insecta</taxon>
        <taxon>Pterygota</taxon>
        <taxon>Neoptera</taxon>
        <taxon>Polyneoptera</taxon>
        <taxon>Phasmatodea</taxon>
        <taxon>Timematodea</taxon>
        <taxon>Timematoidea</taxon>
        <taxon>Timematidae</taxon>
        <taxon>Timema</taxon>
    </lineage>
</organism>
<proteinExistence type="predicted"/>
<name>A0ABN7NK46_TIMPD</name>
<evidence type="ECO:0000313" key="2">
    <source>
        <dbReference type="EMBL" id="CAG2053858.1"/>
    </source>
</evidence>
<evidence type="ECO:0000256" key="1">
    <source>
        <dbReference type="SAM" id="MobiDB-lite"/>
    </source>
</evidence>